<dbReference type="InterPro" id="IPR000847">
    <property type="entry name" value="LysR_HTH_N"/>
</dbReference>
<dbReference type="Pfam" id="PF03466">
    <property type="entry name" value="LysR_substrate"/>
    <property type="match status" value="1"/>
</dbReference>
<name>A0ABS7K5J3_9BACI</name>
<comment type="caution">
    <text evidence="6">The sequence shown here is derived from an EMBL/GenBank/DDBJ whole genome shotgun (WGS) entry which is preliminary data.</text>
</comment>
<evidence type="ECO:0000313" key="7">
    <source>
        <dbReference type="Proteomes" id="UP000769780"/>
    </source>
</evidence>
<evidence type="ECO:0000256" key="2">
    <source>
        <dbReference type="ARBA" id="ARBA00023015"/>
    </source>
</evidence>
<keyword evidence="7" id="KW-1185">Reference proteome</keyword>
<evidence type="ECO:0000313" key="6">
    <source>
        <dbReference type="EMBL" id="MBY0097533.1"/>
    </source>
</evidence>
<dbReference type="InterPro" id="IPR036390">
    <property type="entry name" value="WH_DNA-bd_sf"/>
</dbReference>
<feature type="domain" description="HTH lysR-type" evidence="5">
    <location>
        <begin position="1"/>
        <end position="60"/>
    </location>
</feature>
<dbReference type="CDD" id="cd05466">
    <property type="entry name" value="PBP2_LTTR_substrate"/>
    <property type="match status" value="1"/>
</dbReference>
<dbReference type="Gene3D" id="3.40.190.290">
    <property type="match status" value="1"/>
</dbReference>
<dbReference type="SUPFAM" id="SSF46785">
    <property type="entry name" value="Winged helix' DNA-binding domain"/>
    <property type="match status" value="1"/>
</dbReference>
<dbReference type="InterPro" id="IPR005119">
    <property type="entry name" value="LysR_subst-bd"/>
</dbReference>
<sequence>MKGKLDLYRVFNVVSQKNSFSKAAEELFMTQSAVSQSILKLEKELDIQLFYRTSKGVVLTNEGKILNDYVNSALGIIQAAEDKLLDFKMLKNGELRIGVGDTISRYFLLPYLEDFRFKYPGIKLKILNGTTSEIVTFIKSGAADVGICNLPIHDEHLEITPCMEIHDIFVCGTKYKKITAKPVRLERLMELPLIFLEKKTISRMYVERFIKKKGLQVSPVFELGSYDLVMDFAKNNLGISCVVKEFAEEYLSKGLLYEVVLEEEIPSRSIGIVSLKSVPLSRAAEKFVGGINALK</sequence>
<evidence type="ECO:0000256" key="1">
    <source>
        <dbReference type="ARBA" id="ARBA00009437"/>
    </source>
</evidence>
<comment type="similarity">
    <text evidence="1">Belongs to the LysR transcriptional regulatory family.</text>
</comment>
<proteinExistence type="inferred from homology"/>
<evidence type="ECO:0000256" key="4">
    <source>
        <dbReference type="ARBA" id="ARBA00023163"/>
    </source>
</evidence>
<dbReference type="PRINTS" id="PR00039">
    <property type="entry name" value="HTHLYSR"/>
</dbReference>
<dbReference type="InterPro" id="IPR036388">
    <property type="entry name" value="WH-like_DNA-bd_sf"/>
</dbReference>
<evidence type="ECO:0000259" key="5">
    <source>
        <dbReference type="PROSITE" id="PS50931"/>
    </source>
</evidence>
<organism evidence="6 7">
    <name type="scientific">Mesobacillus maritimus</name>
    <dbReference type="NCBI Taxonomy" id="1643336"/>
    <lineage>
        <taxon>Bacteria</taxon>
        <taxon>Bacillati</taxon>
        <taxon>Bacillota</taxon>
        <taxon>Bacilli</taxon>
        <taxon>Bacillales</taxon>
        <taxon>Bacillaceae</taxon>
        <taxon>Mesobacillus</taxon>
    </lineage>
</organism>
<dbReference type="PANTHER" id="PTHR30126:SF64">
    <property type="entry name" value="HTH-TYPE TRANSCRIPTIONAL REGULATOR CITR"/>
    <property type="match status" value="1"/>
</dbReference>
<keyword evidence="2" id="KW-0805">Transcription regulation</keyword>
<keyword evidence="4" id="KW-0804">Transcription</keyword>
<keyword evidence="3" id="KW-0238">DNA-binding</keyword>
<evidence type="ECO:0000256" key="3">
    <source>
        <dbReference type="ARBA" id="ARBA00023125"/>
    </source>
</evidence>
<dbReference type="EMBL" id="JACWFH010000012">
    <property type="protein sequence ID" value="MBY0097533.1"/>
    <property type="molecule type" value="Genomic_DNA"/>
</dbReference>
<dbReference type="PANTHER" id="PTHR30126">
    <property type="entry name" value="HTH-TYPE TRANSCRIPTIONAL REGULATOR"/>
    <property type="match status" value="1"/>
</dbReference>
<dbReference type="PROSITE" id="PS50931">
    <property type="entry name" value="HTH_LYSR"/>
    <property type="match status" value="1"/>
</dbReference>
<dbReference type="Proteomes" id="UP000769780">
    <property type="component" value="Unassembled WGS sequence"/>
</dbReference>
<accession>A0ABS7K5J3</accession>
<protein>
    <submittedName>
        <fullName evidence="6">LysR family transcriptional regulator</fullName>
    </submittedName>
</protein>
<dbReference type="RefSeq" id="WP_221873741.1">
    <property type="nucleotide sequence ID" value="NZ_JACWFH010000012.1"/>
</dbReference>
<gene>
    <name evidence="6" type="ORF">H0185_12070</name>
</gene>
<dbReference type="Gene3D" id="1.10.10.10">
    <property type="entry name" value="Winged helix-like DNA-binding domain superfamily/Winged helix DNA-binding domain"/>
    <property type="match status" value="1"/>
</dbReference>
<dbReference type="SUPFAM" id="SSF53850">
    <property type="entry name" value="Periplasmic binding protein-like II"/>
    <property type="match status" value="1"/>
</dbReference>
<dbReference type="Pfam" id="PF00126">
    <property type="entry name" value="HTH_1"/>
    <property type="match status" value="1"/>
</dbReference>
<reference evidence="6 7" key="1">
    <citation type="submission" date="2020-07" db="EMBL/GenBank/DDBJ databases">
        <title>Fungal Genomes of the International Space Station.</title>
        <authorList>
            <person name="Seuylemezian A."/>
            <person name="Singh N.K."/>
            <person name="Wood J."/>
            <person name="Venkateswaran K."/>
        </authorList>
    </citation>
    <scope>NUCLEOTIDE SEQUENCE [LARGE SCALE GENOMIC DNA]</scope>
    <source>
        <strain evidence="6 7">PL-B2</strain>
    </source>
</reference>